<evidence type="ECO:0000313" key="1">
    <source>
        <dbReference type="EMBL" id="KZD66206.1"/>
    </source>
</evidence>
<gene>
    <name evidence="1" type="ORF">B4088_2609</name>
</gene>
<comment type="caution">
    <text evidence="1">The sequence shown here is derived from an EMBL/GenBank/DDBJ whole genome shotgun (WGS) entry which is preliminary data.</text>
</comment>
<sequence length="48" mass="5729">MLRGGFAFEIDGLFLQNNLSIYKEKKYNMRKYICGLGNRYYVINENET</sequence>
<evidence type="ECO:0000313" key="2">
    <source>
        <dbReference type="Proteomes" id="UP000076482"/>
    </source>
</evidence>
<dbReference type="AlphaFoldDB" id="A0A164P3T5"/>
<accession>A0A164P3T5</accession>
<protein>
    <submittedName>
        <fullName evidence="1">Uncharacterized protein</fullName>
    </submittedName>
</protein>
<dbReference type="EMBL" id="LJKE01000044">
    <property type="protein sequence ID" value="KZD66206.1"/>
    <property type="molecule type" value="Genomic_DNA"/>
</dbReference>
<reference evidence="1 2" key="1">
    <citation type="submission" date="2015-09" db="EMBL/GenBank/DDBJ databases">
        <title>Bacillus cereus food isolates.</title>
        <authorList>
            <person name="Boekhorst J."/>
        </authorList>
    </citation>
    <scope>NUCLEOTIDE SEQUENCE [LARGE SCALE GENOMIC DNA]</scope>
    <source>
        <strain evidence="1 2">B4088</strain>
    </source>
</reference>
<dbReference type="Proteomes" id="UP000076482">
    <property type="component" value="Unassembled WGS sequence"/>
</dbReference>
<proteinExistence type="predicted"/>
<organism evidence="1 2">
    <name type="scientific">Bacillus cereus</name>
    <dbReference type="NCBI Taxonomy" id="1396"/>
    <lineage>
        <taxon>Bacteria</taxon>
        <taxon>Bacillati</taxon>
        <taxon>Bacillota</taxon>
        <taxon>Bacilli</taxon>
        <taxon>Bacillales</taxon>
        <taxon>Bacillaceae</taxon>
        <taxon>Bacillus</taxon>
        <taxon>Bacillus cereus group</taxon>
    </lineage>
</organism>
<dbReference type="PATRIC" id="fig|1396.535.peg.2147"/>
<name>A0A164P3T5_BACCE</name>